<comment type="catalytic activity">
    <reaction evidence="6">
        <text>Fe-coproporphyrin III + 2 H(+) = coproporphyrin III + Fe(2+)</text>
        <dbReference type="Rhea" id="RHEA:49572"/>
        <dbReference type="ChEBI" id="CHEBI:15378"/>
        <dbReference type="ChEBI" id="CHEBI:29033"/>
        <dbReference type="ChEBI" id="CHEBI:68438"/>
        <dbReference type="ChEBI" id="CHEBI:131725"/>
        <dbReference type="EC" id="4.99.1.9"/>
    </reaction>
    <physiologicalReaction direction="right-to-left" evidence="6">
        <dbReference type="Rhea" id="RHEA:49574"/>
    </physiologicalReaction>
</comment>
<dbReference type="RefSeq" id="WP_218444133.1">
    <property type="nucleotide sequence ID" value="NZ_JAGSPA010000001.1"/>
</dbReference>
<comment type="function">
    <text evidence="7 8">Catalyzes the ferrous insertion into protoporphyrin IX.</text>
</comment>
<dbReference type="NCBIfam" id="TIGR00109">
    <property type="entry name" value="hemH"/>
    <property type="match status" value="1"/>
</dbReference>
<dbReference type="InterPro" id="IPR033644">
    <property type="entry name" value="Ferrochelatase_C"/>
</dbReference>
<accession>A0ABS6SD50</accession>
<keyword evidence="7" id="KW-0479">Metal-binding</keyword>
<dbReference type="EMBL" id="JAGSPA010000001">
    <property type="protein sequence ID" value="MBV7255767.1"/>
    <property type="molecule type" value="Genomic_DNA"/>
</dbReference>
<evidence type="ECO:0000313" key="9">
    <source>
        <dbReference type="EMBL" id="MBV7255767.1"/>
    </source>
</evidence>
<evidence type="ECO:0000256" key="7">
    <source>
        <dbReference type="HAMAP-Rule" id="MF_00323"/>
    </source>
</evidence>
<dbReference type="GO" id="GO:0016829">
    <property type="term" value="F:lyase activity"/>
    <property type="evidence" value="ECO:0007669"/>
    <property type="project" value="UniProtKB-KW"/>
</dbReference>
<evidence type="ECO:0000256" key="2">
    <source>
        <dbReference type="ARBA" id="ARBA00023004"/>
    </source>
</evidence>
<keyword evidence="4 7" id="KW-0456">Lyase</keyword>
<comment type="caution">
    <text evidence="9">The sequence shown here is derived from an EMBL/GenBank/DDBJ whole genome shotgun (WGS) entry which is preliminary data.</text>
</comment>
<dbReference type="PANTHER" id="PTHR11108">
    <property type="entry name" value="FERROCHELATASE"/>
    <property type="match status" value="1"/>
</dbReference>
<proteinExistence type="inferred from homology"/>
<dbReference type="InterPro" id="IPR019772">
    <property type="entry name" value="Ferrochelatase_AS"/>
</dbReference>
<gene>
    <name evidence="7" type="primary">hemH</name>
    <name evidence="9" type="ORF">KCG44_03090</name>
</gene>
<dbReference type="PROSITE" id="PS00534">
    <property type="entry name" value="FERROCHELATASE"/>
    <property type="match status" value="1"/>
</dbReference>
<evidence type="ECO:0000256" key="4">
    <source>
        <dbReference type="ARBA" id="ARBA00023239"/>
    </source>
</evidence>
<dbReference type="EC" id="4.98.1.1" evidence="7 8"/>
<keyword evidence="7 8" id="KW-0963">Cytoplasm</keyword>
<organism evidence="9 10">
    <name type="scientific">Pacificimonas pallii</name>
    <dbReference type="NCBI Taxonomy" id="2827236"/>
    <lineage>
        <taxon>Bacteria</taxon>
        <taxon>Pseudomonadati</taxon>
        <taxon>Pseudomonadota</taxon>
        <taxon>Alphaproteobacteria</taxon>
        <taxon>Sphingomonadales</taxon>
        <taxon>Sphingosinicellaceae</taxon>
        <taxon>Pacificimonas</taxon>
    </lineage>
</organism>
<dbReference type="Pfam" id="PF00762">
    <property type="entry name" value="Ferrochelatase"/>
    <property type="match status" value="1"/>
</dbReference>
<evidence type="ECO:0000256" key="8">
    <source>
        <dbReference type="RuleBase" id="RU000607"/>
    </source>
</evidence>
<feature type="binding site" evidence="7">
    <location>
        <position position="206"/>
    </location>
    <ligand>
        <name>Fe(2+)</name>
        <dbReference type="ChEBI" id="CHEBI:29033"/>
    </ligand>
</feature>
<keyword evidence="10" id="KW-1185">Reference proteome</keyword>
<reference evidence="9 10" key="1">
    <citation type="submission" date="2021-04" db="EMBL/GenBank/DDBJ databases">
        <authorList>
            <person name="Pira H."/>
            <person name="Risdian C."/>
            <person name="Wink J."/>
        </authorList>
    </citation>
    <scope>NUCLEOTIDE SEQUENCE [LARGE SCALE GENOMIC DNA]</scope>
    <source>
        <strain evidence="9 10">WHA3</strain>
    </source>
</reference>
<dbReference type="Proteomes" id="UP000722336">
    <property type="component" value="Unassembled WGS sequence"/>
</dbReference>
<comment type="pathway">
    <text evidence="7 8">Porphyrin-containing compound metabolism; protoheme biosynthesis; protoheme from protoporphyrin-IX: step 1/1.</text>
</comment>
<evidence type="ECO:0000256" key="5">
    <source>
        <dbReference type="ARBA" id="ARBA00023244"/>
    </source>
</evidence>
<comment type="similarity">
    <text evidence="1 7 8">Belongs to the ferrochelatase family.</text>
</comment>
<sequence length="336" mass="36734">MARPQDHPPIADPKIGVLLVNLGSPDAPTKAAVKRYLAEFLSDRRVIEIPPIAWQPILRGIILNTRPKKSAALYASIWDHKRGGSPLKLITEDQTAALAATLPGVLVDHAMRYGAPAIAERLTAMKDAGCDRILICPMYPQYSAATTATVIDKASETLGKMRWQPSLRTVPPWYDDPLYIDALAKDVNDQVAALDFEPDEIIVTFHGMPARTLSLGDPYHCHCQKTSRLLGEKLARPYRTVFQSRFGPAAWLQPYLDKTLAALPSEGVRKIAVVAPGFVADCLETLEEIAGEGKELFMQAGGTDFAYLACLNARAHGIELLASLVKRELGGWIETG</sequence>
<feature type="binding site" evidence="7">
    <location>
        <position position="284"/>
    </location>
    <ligand>
        <name>Fe(2+)</name>
        <dbReference type="ChEBI" id="CHEBI:29033"/>
    </ligand>
</feature>
<evidence type="ECO:0000256" key="1">
    <source>
        <dbReference type="ARBA" id="ARBA00007718"/>
    </source>
</evidence>
<dbReference type="HAMAP" id="MF_00323">
    <property type="entry name" value="Ferrochelatase"/>
    <property type="match status" value="1"/>
</dbReference>
<evidence type="ECO:0000256" key="3">
    <source>
        <dbReference type="ARBA" id="ARBA00023133"/>
    </source>
</evidence>
<dbReference type="CDD" id="cd00419">
    <property type="entry name" value="Ferrochelatase_C"/>
    <property type="match status" value="1"/>
</dbReference>
<name>A0ABS6SD50_9SPHN</name>
<dbReference type="PANTHER" id="PTHR11108:SF1">
    <property type="entry name" value="FERROCHELATASE, MITOCHONDRIAL"/>
    <property type="match status" value="1"/>
</dbReference>
<keyword evidence="3 7" id="KW-0350">Heme biosynthesis</keyword>
<dbReference type="InterPro" id="IPR001015">
    <property type="entry name" value="Ferrochelatase"/>
</dbReference>
<evidence type="ECO:0000256" key="6">
    <source>
        <dbReference type="ARBA" id="ARBA00024536"/>
    </source>
</evidence>
<protein>
    <recommendedName>
        <fullName evidence="7 8">Ferrochelatase</fullName>
        <ecNumber evidence="7 8">4.98.1.1</ecNumber>
    </recommendedName>
    <alternativeName>
        <fullName evidence="7">Heme synthase</fullName>
    </alternativeName>
    <alternativeName>
        <fullName evidence="7">Protoheme ferro-lyase</fullName>
    </alternativeName>
</protein>
<dbReference type="CDD" id="cd03411">
    <property type="entry name" value="Ferrochelatase_N"/>
    <property type="match status" value="1"/>
</dbReference>
<comment type="subcellular location">
    <subcellularLocation>
        <location evidence="7 8">Cytoplasm</location>
    </subcellularLocation>
</comment>
<keyword evidence="5 7" id="KW-0627">Porphyrin biosynthesis</keyword>
<evidence type="ECO:0000313" key="10">
    <source>
        <dbReference type="Proteomes" id="UP000722336"/>
    </source>
</evidence>
<keyword evidence="2 7" id="KW-0408">Iron</keyword>
<comment type="catalytic activity">
    <reaction evidence="7 8">
        <text>heme b + 2 H(+) = protoporphyrin IX + Fe(2+)</text>
        <dbReference type="Rhea" id="RHEA:22584"/>
        <dbReference type="ChEBI" id="CHEBI:15378"/>
        <dbReference type="ChEBI" id="CHEBI:29033"/>
        <dbReference type="ChEBI" id="CHEBI:57306"/>
        <dbReference type="ChEBI" id="CHEBI:60344"/>
        <dbReference type="EC" id="4.98.1.1"/>
    </reaction>
</comment>
<dbReference type="InterPro" id="IPR033659">
    <property type="entry name" value="Ferrochelatase_N"/>
</dbReference>